<dbReference type="InterPro" id="IPR002301">
    <property type="entry name" value="Ile-tRNA-ligase"/>
</dbReference>
<dbReference type="GO" id="GO:0005737">
    <property type="term" value="C:cytoplasm"/>
    <property type="evidence" value="ECO:0007669"/>
    <property type="project" value="UniProtKB-SubCell"/>
</dbReference>
<comment type="cofactor">
    <cofactor evidence="1 15">
        <name>Zn(2+)</name>
        <dbReference type="ChEBI" id="CHEBI:29105"/>
    </cofactor>
</comment>
<evidence type="ECO:0000313" key="18">
    <source>
        <dbReference type="EMBL" id="HDX32862.1"/>
    </source>
</evidence>
<dbReference type="Pfam" id="PF19302">
    <property type="entry name" value="DUF5915"/>
    <property type="match status" value="1"/>
</dbReference>
<keyword evidence="6 15" id="KW-0436">Ligase</keyword>
<dbReference type="PANTHER" id="PTHR42780:SF1">
    <property type="entry name" value="ISOLEUCINE--TRNA LIGASE, CYTOPLASMIC"/>
    <property type="match status" value="1"/>
</dbReference>
<feature type="binding site" evidence="15">
    <location>
        <position position="613"/>
    </location>
    <ligand>
        <name>ATP</name>
        <dbReference type="ChEBI" id="CHEBI:30616"/>
    </ligand>
</feature>
<evidence type="ECO:0000256" key="13">
    <source>
        <dbReference type="ARBA" id="ARBA00025217"/>
    </source>
</evidence>
<comment type="subcellular location">
    <subcellularLocation>
        <location evidence="2 15">Cytoplasm</location>
    </subcellularLocation>
</comment>
<reference evidence="18" key="1">
    <citation type="journal article" date="2020" name="mSystems">
        <title>Genome- and Community-Level Interaction Insights into Carbon Utilization and Element Cycling Functions of Hydrothermarchaeota in Hydrothermal Sediment.</title>
        <authorList>
            <person name="Zhou Z."/>
            <person name="Liu Y."/>
            <person name="Xu W."/>
            <person name="Pan J."/>
            <person name="Luo Z.H."/>
            <person name="Li M."/>
        </authorList>
    </citation>
    <scope>NUCLEOTIDE SEQUENCE [LARGE SCALE GENOMIC DNA]</scope>
    <source>
        <strain evidence="18">SpSt-289</strain>
    </source>
</reference>
<dbReference type="PRINTS" id="PR00984">
    <property type="entry name" value="TRNASYNTHILE"/>
</dbReference>
<feature type="short sequence motif" description="'HIGH' region" evidence="15">
    <location>
        <begin position="51"/>
        <end position="61"/>
    </location>
</feature>
<keyword evidence="8 15" id="KW-0547">Nucleotide-binding</keyword>
<evidence type="ECO:0000256" key="7">
    <source>
        <dbReference type="ARBA" id="ARBA00022723"/>
    </source>
</evidence>
<dbReference type="Pfam" id="PF08264">
    <property type="entry name" value="Anticodon_1"/>
    <property type="match status" value="1"/>
</dbReference>
<dbReference type="FunFam" id="3.40.50.620:FF:000075">
    <property type="entry name" value="Isoleucine--tRNA ligase"/>
    <property type="match status" value="1"/>
</dbReference>
<dbReference type="Gene3D" id="3.40.50.620">
    <property type="entry name" value="HUPs"/>
    <property type="match status" value="2"/>
</dbReference>
<evidence type="ECO:0000256" key="12">
    <source>
        <dbReference type="ARBA" id="ARBA00023146"/>
    </source>
</evidence>
<dbReference type="GO" id="GO:0005524">
    <property type="term" value="F:ATP binding"/>
    <property type="evidence" value="ECO:0007669"/>
    <property type="project" value="UniProtKB-UniRule"/>
</dbReference>
<comment type="similarity">
    <text evidence="3 15">Belongs to the class-I aminoacyl-tRNA synthetase family. IleS type 2 subfamily.</text>
</comment>
<evidence type="ECO:0000259" key="16">
    <source>
        <dbReference type="Pfam" id="PF00133"/>
    </source>
</evidence>
<keyword evidence="11 15" id="KW-0648">Protein biosynthesis</keyword>
<dbReference type="InterPro" id="IPR023586">
    <property type="entry name" value="Ile-tRNA-ligase_type2"/>
</dbReference>
<dbReference type="GO" id="GO:0008270">
    <property type="term" value="F:zinc ion binding"/>
    <property type="evidence" value="ECO:0007669"/>
    <property type="project" value="UniProtKB-UniRule"/>
</dbReference>
<dbReference type="Pfam" id="PF00133">
    <property type="entry name" value="tRNA-synt_1"/>
    <property type="match status" value="1"/>
</dbReference>
<proteinExistence type="inferred from homology"/>
<dbReference type="HAMAP" id="MF_02003">
    <property type="entry name" value="Ile_tRNA_synth_type2"/>
    <property type="match status" value="1"/>
</dbReference>
<keyword evidence="12 15" id="KW-0030">Aminoacyl-tRNA synthetase</keyword>
<protein>
    <recommendedName>
        <fullName evidence="15">Isoleucine--tRNA ligase</fullName>
        <ecNumber evidence="15">6.1.1.5</ecNumber>
    </recommendedName>
    <alternativeName>
        <fullName evidence="15">Isoleucyl-tRNA synthetase</fullName>
        <shortName evidence="15">IleRS</shortName>
    </alternativeName>
</protein>
<keyword evidence="7 15" id="KW-0479">Metal-binding</keyword>
<name>A0A7C1JMF9_9CHLR</name>
<dbReference type="GO" id="GO:0004822">
    <property type="term" value="F:isoleucine-tRNA ligase activity"/>
    <property type="evidence" value="ECO:0007669"/>
    <property type="project" value="UniProtKB-UniRule"/>
</dbReference>
<evidence type="ECO:0000256" key="2">
    <source>
        <dbReference type="ARBA" id="ARBA00004496"/>
    </source>
</evidence>
<keyword evidence="5 15" id="KW-0963">Cytoplasm</keyword>
<dbReference type="CDD" id="cd07961">
    <property type="entry name" value="Anticodon_Ia_Ile_ABEc"/>
    <property type="match status" value="1"/>
</dbReference>
<dbReference type="InterPro" id="IPR002300">
    <property type="entry name" value="aa-tRNA-synth_Ia"/>
</dbReference>
<dbReference type="InterPro" id="IPR009080">
    <property type="entry name" value="tRNAsynth_Ia_anticodon-bd"/>
</dbReference>
<dbReference type="InterPro" id="IPR014729">
    <property type="entry name" value="Rossmann-like_a/b/a_fold"/>
</dbReference>
<gene>
    <name evidence="15" type="primary">ileS</name>
    <name evidence="18" type="ORF">ENQ20_15445</name>
</gene>
<dbReference type="InterPro" id="IPR009008">
    <property type="entry name" value="Val/Leu/Ile-tRNA-synth_edit"/>
</dbReference>
<evidence type="ECO:0000256" key="8">
    <source>
        <dbReference type="ARBA" id="ARBA00022741"/>
    </source>
</evidence>
<dbReference type="NCBIfam" id="TIGR00392">
    <property type="entry name" value="ileS"/>
    <property type="match status" value="1"/>
</dbReference>
<evidence type="ECO:0000256" key="9">
    <source>
        <dbReference type="ARBA" id="ARBA00022833"/>
    </source>
</evidence>
<evidence type="ECO:0000256" key="11">
    <source>
        <dbReference type="ARBA" id="ARBA00022917"/>
    </source>
</evidence>
<dbReference type="EC" id="6.1.1.5" evidence="15"/>
<evidence type="ECO:0000256" key="14">
    <source>
        <dbReference type="ARBA" id="ARBA00048359"/>
    </source>
</evidence>
<evidence type="ECO:0000256" key="4">
    <source>
        <dbReference type="ARBA" id="ARBA00011245"/>
    </source>
</evidence>
<dbReference type="GO" id="GO:0006428">
    <property type="term" value="P:isoleucyl-tRNA aminoacylation"/>
    <property type="evidence" value="ECO:0007669"/>
    <property type="project" value="UniProtKB-UniRule"/>
</dbReference>
<evidence type="ECO:0000256" key="15">
    <source>
        <dbReference type="HAMAP-Rule" id="MF_02003"/>
    </source>
</evidence>
<evidence type="ECO:0000256" key="6">
    <source>
        <dbReference type="ARBA" id="ARBA00022598"/>
    </source>
</evidence>
<evidence type="ECO:0000256" key="3">
    <source>
        <dbReference type="ARBA" id="ARBA00007078"/>
    </source>
</evidence>
<dbReference type="GO" id="GO:0002161">
    <property type="term" value="F:aminoacyl-tRNA deacylase activity"/>
    <property type="evidence" value="ECO:0007669"/>
    <property type="project" value="InterPro"/>
</dbReference>
<dbReference type="SUPFAM" id="SSF52374">
    <property type="entry name" value="Nucleotidylyl transferase"/>
    <property type="match status" value="1"/>
</dbReference>
<dbReference type="SUPFAM" id="SSF47323">
    <property type="entry name" value="Anticodon-binding domain of a subclass of class I aminoacyl-tRNA synthetases"/>
    <property type="match status" value="1"/>
</dbReference>
<comment type="subunit">
    <text evidence="4 15">Monomer.</text>
</comment>
<keyword evidence="10 15" id="KW-0067">ATP-binding</keyword>
<comment type="function">
    <text evidence="13 15">Catalyzes the attachment of isoleucine to tRNA(Ile). As IleRS can inadvertently accommodate and process structurally similar amino acids such as valine, to avoid such errors it has two additional distinct tRNA(Ile)-dependent editing activities. One activity is designated as 'pretransfer' editing and involves the hydrolysis of activated Val-AMP. The other activity is designated 'posttransfer' editing and involves deacylation of mischarged Val-tRNA(Ile).</text>
</comment>
<evidence type="ECO:0000256" key="5">
    <source>
        <dbReference type="ARBA" id="ARBA00022490"/>
    </source>
</evidence>
<evidence type="ECO:0000259" key="17">
    <source>
        <dbReference type="Pfam" id="PF08264"/>
    </source>
</evidence>
<dbReference type="Gene3D" id="1.10.730.10">
    <property type="entry name" value="Isoleucyl-tRNA Synthetase, Domain 1"/>
    <property type="match status" value="1"/>
</dbReference>
<dbReference type="SUPFAM" id="SSF50677">
    <property type="entry name" value="ValRS/IleRS/LeuRS editing domain"/>
    <property type="match status" value="1"/>
</dbReference>
<sequence length="1076" mass="122799">MKPKFKEVKPSVNYPEMEEKILQLWRERDVFQRSMREREGGPEYVFYEGPPTANGRPGIHHVLARAFKDVFPRYKTMQGYYVLRRGGWDTHGLPVEIEVEKKLGLTGKKQIEEYGIDRFNALCRESTMEYIADWEQLTERMAFWVDLKTAYVTFHNEYIESLWWILKQFWEKGLLFQGYKIVPYCPRCGTPLSSHELSLGYKEGTIDPSVYVKFRVRRGEGRSFVQSGRLPEEVEYLLAWTTTPWTLPGNVALAVGADIDYVRVRDVSGDILTLAAELAERVLQPGYQVLERMKGSDLAGIHYEPLYRFFPVEQDYCYVVTGDFVSTEEGTGIVHIAPAFGADDMEVGKKYSLPILLTIDSTGAFRPEVKPWAGMFVKDADPLIQQELAGRGLLYKAGTYEHTYPFCWRCDSPLLYVARETWYIRTSAYRDRLVANNELINWYPEHIKHGRFGNWLENNVDWALGRERYWATPIPIWKSDAPGSTYMECIGSIAELEAKVGRKLENLDLHRPYVDELTWPAPDGGTMRRIKEVCDVWFDSGSMPVAQWHYPFENQEIWERQKQADYICEAIDQTRGWFYTLHAVSTLLFDRPAFKNVICLGHILAEDGSKMSKSRGNVVNPWDVFNMHGADATRWYMYTASPPGNSRRFSINLVGETVRRFLNTLWNTYSFFVTYANLSDWKPESAAASNPPSPHLLDRWVLSELHRLVRDVTEAYESYDVLGATRPIADFVESLSNWYVRLSRRRFWDGDSHALQTLYDVLVTLAHLLAPATPFIAEEIYQNLVVHLGSKDPQKTTASSAMPDSVHLSRWPQVNQALIDEQLSADMALVQRVTSLGHAARQNANLKVRQPLAQVVVRTRNAAEEAALRRLQQLVLDELNVKAMSFTHASSDLVDVTVFPYPKQLGQKYGKGYPKIRQAMGAMDQAELAARFQAGETVEIEVDGERYTVTPEDVEVRATPRAGFSVAQDAGYLVAVTTELDQALIQEGHARELVRRIQQLRKDAGLEISDRIVTYIVDSAVMHEVLAHFGSYVREETLSVELVQLHPAQGDTVPAHLPQTSFELDGVTITIAIAKK</sequence>
<evidence type="ECO:0000256" key="1">
    <source>
        <dbReference type="ARBA" id="ARBA00001947"/>
    </source>
</evidence>
<feature type="short sequence motif" description="'KMSKS' region" evidence="15">
    <location>
        <begin position="610"/>
        <end position="614"/>
    </location>
</feature>
<comment type="catalytic activity">
    <reaction evidence="14 15">
        <text>tRNA(Ile) + L-isoleucine + ATP = L-isoleucyl-tRNA(Ile) + AMP + diphosphate</text>
        <dbReference type="Rhea" id="RHEA:11060"/>
        <dbReference type="Rhea" id="RHEA-COMP:9666"/>
        <dbReference type="Rhea" id="RHEA-COMP:9695"/>
        <dbReference type="ChEBI" id="CHEBI:30616"/>
        <dbReference type="ChEBI" id="CHEBI:33019"/>
        <dbReference type="ChEBI" id="CHEBI:58045"/>
        <dbReference type="ChEBI" id="CHEBI:78442"/>
        <dbReference type="ChEBI" id="CHEBI:78528"/>
        <dbReference type="ChEBI" id="CHEBI:456215"/>
        <dbReference type="EC" id="6.1.1.5"/>
    </reaction>
</comment>
<dbReference type="FunFam" id="3.40.50.620:FF:000063">
    <property type="entry name" value="Isoleucine--tRNA ligase"/>
    <property type="match status" value="1"/>
</dbReference>
<comment type="domain">
    <text evidence="15">IleRS has two distinct active sites: one for aminoacylation and one for editing. The misactivated valine is translocated from the active site to the editing site, which sterically excludes the correctly activated isoleucine. The single editing site contains two valyl binding pockets, one specific for each substrate (Val-AMP or Val-tRNA(Ile)).</text>
</comment>
<dbReference type="InterPro" id="IPR033709">
    <property type="entry name" value="Anticodon_Ile_ABEc"/>
</dbReference>
<dbReference type="EMBL" id="DSMG01000163">
    <property type="protein sequence ID" value="HDX32862.1"/>
    <property type="molecule type" value="Genomic_DNA"/>
</dbReference>
<organism evidence="18">
    <name type="scientific">Caldilinea aerophila</name>
    <dbReference type="NCBI Taxonomy" id="133453"/>
    <lineage>
        <taxon>Bacteria</taxon>
        <taxon>Bacillati</taxon>
        <taxon>Chloroflexota</taxon>
        <taxon>Caldilineae</taxon>
        <taxon>Caldilineales</taxon>
        <taxon>Caldilineaceae</taxon>
        <taxon>Caldilinea</taxon>
    </lineage>
</organism>
<comment type="caution">
    <text evidence="18">The sequence shown here is derived from an EMBL/GenBank/DDBJ whole genome shotgun (WGS) entry which is preliminary data.</text>
</comment>
<evidence type="ECO:0000256" key="10">
    <source>
        <dbReference type="ARBA" id="ARBA00022840"/>
    </source>
</evidence>
<dbReference type="InterPro" id="IPR013155">
    <property type="entry name" value="M/V/L/I-tRNA-synth_anticd-bd"/>
</dbReference>
<accession>A0A7C1JMF9</accession>
<dbReference type="PANTHER" id="PTHR42780">
    <property type="entry name" value="SOLEUCYL-TRNA SYNTHETASE"/>
    <property type="match status" value="1"/>
</dbReference>
<keyword evidence="9 15" id="KW-0862">Zinc</keyword>
<dbReference type="AlphaFoldDB" id="A0A7C1JMF9"/>
<feature type="domain" description="Methionyl/Valyl/Leucyl/Isoleucyl-tRNA synthetase anticodon-binding" evidence="17">
    <location>
        <begin position="698"/>
        <end position="855"/>
    </location>
</feature>
<dbReference type="GO" id="GO:0000049">
    <property type="term" value="F:tRNA binding"/>
    <property type="evidence" value="ECO:0007669"/>
    <property type="project" value="InterPro"/>
</dbReference>
<feature type="domain" description="Aminoacyl-tRNA synthetase class Ia" evidence="16">
    <location>
        <begin position="20"/>
        <end position="644"/>
    </location>
</feature>